<name>A0A0G1FSX2_9BACT</name>
<evidence type="ECO:0000313" key="3">
    <source>
        <dbReference type="Proteomes" id="UP000034894"/>
    </source>
</evidence>
<keyword evidence="1" id="KW-0812">Transmembrane</keyword>
<sequence length="229" mass="25682">MLRKNFIYLEIASLILMALHGIILFGPQILLLFALTYISSTAAELLALKTPIGCFGVKYKYDLKNPRFSSGINFFGVYPLEISLAWMELKYISFCLGVLIVSAFKLPEAAAIALIPLILVSLDFIIDPVSVFEKKLWKWESGSFYFGIPLSNFTGWYLVGLAPTLLYVISAGYPVASGKILYLLPVIFYALVFRNTPVMFKKNRTLALSGTFPAFLWLFLSTLSLMRIS</sequence>
<dbReference type="PANTHER" id="PTHR39419">
    <property type="entry name" value="SLL0814 PROTEIN"/>
    <property type="match status" value="1"/>
</dbReference>
<dbReference type="AlphaFoldDB" id="A0A0G1FSX2"/>
<protein>
    <recommendedName>
        <fullName evidence="4">Carotenoid biosynthesis protein</fullName>
    </recommendedName>
</protein>
<keyword evidence="1" id="KW-0472">Membrane</keyword>
<keyword evidence="1" id="KW-1133">Transmembrane helix</keyword>
<feature type="transmembrane region" description="Helical" evidence="1">
    <location>
        <begin position="7"/>
        <end position="23"/>
    </location>
</feature>
<proteinExistence type="predicted"/>
<evidence type="ECO:0008006" key="4">
    <source>
        <dbReference type="Google" id="ProtNLM"/>
    </source>
</evidence>
<feature type="transmembrane region" description="Helical" evidence="1">
    <location>
        <begin position="109"/>
        <end position="132"/>
    </location>
</feature>
<gene>
    <name evidence="2" type="ORF">UV73_C0003G0038</name>
</gene>
<feature type="transmembrane region" description="Helical" evidence="1">
    <location>
        <begin position="175"/>
        <end position="193"/>
    </location>
</feature>
<dbReference type="PANTHER" id="PTHR39419:SF1">
    <property type="entry name" value="SLL0814 PROTEIN"/>
    <property type="match status" value="1"/>
</dbReference>
<feature type="transmembrane region" description="Helical" evidence="1">
    <location>
        <begin position="29"/>
        <end position="48"/>
    </location>
</feature>
<evidence type="ECO:0000313" key="2">
    <source>
        <dbReference type="EMBL" id="KKS98096.1"/>
    </source>
</evidence>
<feature type="transmembrane region" description="Helical" evidence="1">
    <location>
        <begin position="205"/>
        <end position="226"/>
    </location>
</feature>
<evidence type="ECO:0000256" key="1">
    <source>
        <dbReference type="SAM" id="Phobius"/>
    </source>
</evidence>
<reference evidence="2 3" key="1">
    <citation type="journal article" date="2015" name="Nature">
        <title>rRNA introns, odd ribosomes, and small enigmatic genomes across a large radiation of phyla.</title>
        <authorList>
            <person name="Brown C.T."/>
            <person name="Hug L.A."/>
            <person name="Thomas B.C."/>
            <person name="Sharon I."/>
            <person name="Castelle C.J."/>
            <person name="Singh A."/>
            <person name="Wilkins M.J."/>
            <person name="Williams K.H."/>
            <person name="Banfield J.F."/>
        </authorList>
    </citation>
    <scope>NUCLEOTIDE SEQUENCE [LARGE SCALE GENOMIC DNA]</scope>
</reference>
<dbReference type="Pfam" id="PF04240">
    <property type="entry name" value="Caroten_synth"/>
    <property type="match status" value="1"/>
</dbReference>
<organism evidence="2 3">
    <name type="scientific">Candidatus Gottesmanbacteria bacterium GW2011_GWA2_43_14</name>
    <dbReference type="NCBI Taxonomy" id="1618443"/>
    <lineage>
        <taxon>Bacteria</taxon>
        <taxon>Candidatus Gottesmaniibacteriota</taxon>
    </lineage>
</organism>
<dbReference type="Proteomes" id="UP000034894">
    <property type="component" value="Unassembled WGS sequence"/>
</dbReference>
<feature type="transmembrane region" description="Helical" evidence="1">
    <location>
        <begin position="144"/>
        <end position="169"/>
    </location>
</feature>
<dbReference type="STRING" id="1618443.UV73_C0003G0038"/>
<dbReference type="InterPro" id="IPR007354">
    <property type="entry name" value="CruF-like"/>
</dbReference>
<feature type="transmembrane region" description="Helical" evidence="1">
    <location>
        <begin position="68"/>
        <end position="89"/>
    </location>
</feature>
<dbReference type="EMBL" id="LCFP01000003">
    <property type="protein sequence ID" value="KKS98096.1"/>
    <property type="molecule type" value="Genomic_DNA"/>
</dbReference>
<comment type="caution">
    <text evidence="2">The sequence shown here is derived from an EMBL/GenBank/DDBJ whole genome shotgun (WGS) entry which is preliminary data.</text>
</comment>
<accession>A0A0G1FSX2</accession>